<sequence>MCTDPEDWTGLPAAWVARYQHHPEHISLWEEKMAKFNETIRKARQLYDSGVRWWTKEAIRDLDKQLERIRRSEPGQHEVTRTDLLGKQDKFLVSTGRSSRFVDESGREHFPQKPHIDYQTYETLCFIHHPFDMCFSPGLHTLRVGQYDQEVDPLTGQYVPPFPLYSLDELRLRFVEKKLAFEASQLWKDLVWGLDNSFSGIRIMRVRKIVVFATSTPSWNVEHLENNDADARPPNSDNSKVIADGEEIYVRNDTAIVQLSLGLLLRDYLTQYYSDEDQKTADPREQIKVYAQEPCFTENDKTVLGEHGFEVLEDPHGFLEMDEETAVVCFNADVPVRSLTAELARPAMMIWNKCEEESEHAHVPREEYMVRYGNRDVEGEEDEGVGDMEEEEEGEYCCQWTDPVTPRVMKMVREEYAEADFPDGPGYYRNFGPDPAIYVRLSPKTKTLNHSCQPLLS</sequence>
<dbReference type="InterPro" id="IPR012942">
    <property type="entry name" value="SRR1-like"/>
</dbReference>
<name>A0AAN6Y9J6_9PEZI</name>
<comment type="caution">
    <text evidence="2">The sequence shown here is derived from an EMBL/GenBank/DDBJ whole genome shotgun (WGS) entry which is preliminary data.</text>
</comment>
<accession>A0AAN6Y9J6</accession>
<proteinExistence type="predicted"/>
<gene>
    <name evidence="2" type="ORF">QBC37DRAFT_140687</name>
</gene>
<organism evidence="2 3">
    <name type="scientific">Rhypophila decipiens</name>
    <dbReference type="NCBI Taxonomy" id="261697"/>
    <lineage>
        <taxon>Eukaryota</taxon>
        <taxon>Fungi</taxon>
        <taxon>Dikarya</taxon>
        <taxon>Ascomycota</taxon>
        <taxon>Pezizomycotina</taxon>
        <taxon>Sordariomycetes</taxon>
        <taxon>Sordariomycetidae</taxon>
        <taxon>Sordariales</taxon>
        <taxon>Naviculisporaceae</taxon>
        <taxon>Rhypophila</taxon>
    </lineage>
</organism>
<evidence type="ECO:0000259" key="1">
    <source>
        <dbReference type="Pfam" id="PF07985"/>
    </source>
</evidence>
<feature type="domain" description="SRR1-like" evidence="1">
    <location>
        <begin position="252"/>
        <end position="361"/>
    </location>
</feature>
<evidence type="ECO:0000313" key="3">
    <source>
        <dbReference type="Proteomes" id="UP001301769"/>
    </source>
</evidence>
<dbReference type="PANTHER" id="PTHR42080">
    <property type="entry name" value="SRR1 DOMAIN-CONTAINING PROTEIN"/>
    <property type="match status" value="1"/>
</dbReference>
<reference evidence="2" key="2">
    <citation type="submission" date="2023-05" db="EMBL/GenBank/DDBJ databases">
        <authorList>
            <consortium name="Lawrence Berkeley National Laboratory"/>
            <person name="Steindorff A."/>
            <person name="Hensen N."/>
            <person name="Bonometti L."/>
            <person name="Westerberg I."/>
            <person name="Brannstrom I.O."/>
            <person name="Guillou S."/>
            <person name="Cros-Aarteil S."/>
            <person name="Calhoun S."/>
            <person name="Haridas S."/>
            <person name="Kuo A."/>
            <person name="Mondo S."/>
            <person name="Pangilinan J."/>
            <person name="Riley R."/>
            <person name="Labutti K."/>
            <person name="Andreopoulos B."/>
            <person name="Lipzen A."/>
            <person name="Chen C."/>
            <person name="Yanf M."/>
            <person name="Daum C."/>
            <person name="Ng V."/>
            <person name="Clum A."/>
            <person name="Ohm R."/>
            <person name="Martin F."/>
            <person name="Silar P."/>
            <person name="Natvig D."/>
            <person name="Lalanne C."/>
            <person name="Gautier V."/>
            <person name="Ament-Velasquez S.L."/>
            <person name="Kruys A."/>
            <person name="Hutchinson M.I."/>
            <person name="Powell A.J."/>
            <person name="Barry K."/>
            <person name="Miller A.N."/>
            <person name="Grigoriev I.V."/>
            <person name="Debuchy R."/>
            <person name="Gladieux P."/>
            <person name="Thoren M.H."/>
            <person name="Johannesson H."/>
        </authorList>
    </citation>
    <scope>NUCLEOTIDE SEQUENCE</scope>
    <source>
        <strain evidence="2">PSN293</strain>
    </source>
</reference>
<dbReference type="PANTHER" id="PTHR42080:SF3">
    <property type="entry name" value="SRR1-LIKE DOMAIN-CONTAINING PROTEIN"/>
    <property type="match status" value="1"/>
</dbReference>
<reference evidence="2" key="1">
    <citation type="journal article" date="2023" name="Mol. Phylogenet. Evol.">
        <title>Genome-scale phylogeny and comparative genomics of the fungal order Sordariales.</title>
        <authorList>
            <person name="Hensen N."/>
            <person name="Bonometti L."/>
            <person name="Westerberg I."/>
            <person name="Brannstrom I.O."/>
            <person name="Guillou S."/>
            <person name="Cros-Aarteil S."/>
            <person name="Calhoun S."/>
            <person name="Haridas S."/>
            <person name="Kuo A."/>
            <person name="Mondo S."/>
            <person name="Pangilinan J."/>
            <person name="Riley R."/>
            <person name="LaButti K."/>
            <person name="Andreopoulos B."/>
            <person name="Lipzen A."/>
            <person name="Chen C."/>
            <person name="Yan M."/>
            <person name="Daum C."/>
            <person name="Ng V."/>
            <person name="Clum A."/>
            <person name="Steindorff A."/>
            <person name="Ohm R.A."/>
            <person name="Martin F."/>
            <person name="Silar P."/>
            <person name="Natvig D.O."/>
            <person name="Lalanne C."/>
            <person name="Gautier V."/>
            <person name="Ament-Velasquez S.L."/>
            <person name="Kruys A."/>
            <person name="Hutchinson M.I."/>
            <person name="Powell A.J."/>
            <person name="Barry K."/>
            <person name="Miller A.N."/>
            <person name="Grigoriev I.V."/>
            <person name="Debuchy R."/>
            <person name="Gladieux P."/>
            <person name="Hiltunen Thoren M."/>
            <person name="Johannesson H."/>
        </authorList>
    </citation>
    <scope>NUCLEOTIDE SEQUENCE</scope>
    <source>
        <strain evidence="2">PSN293</strain>
    </source>
</reference>
<protein>
    <recommendedName>
        <fullName evidence="1">SRR1-like domain-containing protein</fullName>
    </recommendedName>
</protein>
<dbReference type="EMBL" id="MU858086">
    <property type="protein sequence ID" value="KAK4214949.1"/>
    <property type="molecule type" value="Genomic_DNA"/>
</dbReference>
<dbReference type="AlphaFoldDB" id="A0AAN6Y9J6"/>
<dbReference type="Pfam" id="PF07985">
    <property type="entry name" value="SRR1"/>
    <property type="match status" value="1"/>
</dbReference>
<keyword evidence="3" id="KW-1185">Reference proteome</keyword>
<evidence type="ECO:0000313" key="2">
    <source>
        <dbReference type="EMBL" id="KAK4214949.1"/>
    </source>
</evidence>
<dbReference type="Proteomes" id="UP001301769">
    <property type="component" value="Unassembled WGS sequence"/>
</dbReference>